<name>X1NHB3_9ZZZZ</name>
<comment type="caution">
    <text evidence="1">The sequence shown here is derived from an EMBL/GenBank/DDBJ whole genome shotgun (WGS) entry which is preliminary data.</text>
</comment>
<sequence>MSESERIFCPLKSSIFRLIKYRRASWAFVGAKTSTARRLTHHRDDLPADIEFRKGMRGKSVWGRADKFIEFSNPFEIPKRILGESCATLDSLQTRFDHSPLIGIHFKLTGVRS</sequence>
<organism evidence="1">
    <name type="scientific">marine sediment metagenome</name>
    <dbReference type="NCBI Taxonomy" id="412755"/>
    <lineage>
        <taxon>unclassified sequences</taxon>
        <taxon>metagenomes</taxon>
        <taxon>ecological metagenomes</taxon>
    </lineage>
</organism>
<reference evidence="1" key="1">
    <citation type="journal article" date="2014" name="Front. Microbiol.">
        <title>High frequency of phylogenetically diverse reductive dehalogenase-homologous genes in deep subseafloor sedimentary metagenomes.</title>
        <authorList>
            <person name="Kawai M."/>
            <person name="Futagami T."/>
            <person name="Toyoda A."/>
            <person name="Takaki Y."/>
            <person name="Nishi S."/>
            <person name="Hori S."/>
            <person name="Arai W."/>
            <person name="Tsubouchi T."/>
            <person name="Morono Y."/>
            <person name="Uchiyama I."/>
            <person name="Ito T."/>
            <person name="Fujiyama A."/>
            <person name="Inagaki F."/>
            <person name="Takami H."/>
        </authorList>
    </citation>
    <scope>NUCLEOTIDE SEQUENCE</scope>
    <source>
        <strain evidence="1">Expedition CK06-06</strain>
    </source>
</reference>
<protein>
    <submittedName>
        <fullName evidence="1">Uncharacterized protein</fullName>
    </submittedName>
</protein>
<dbReference type="EMBL" id="BARV01026659">
    <property type="protein sequence ID" value="GAI43432.1"/>
    <property type="molecule type" value="Genomic_DNA"/>
</dbReference>
<accession>X1NHB3</accession>
<evidence type="ECO:0000313" key="1">
    <source>
        <dbReference type="EMBL" id="GAI43432.1"/>
    </source>
</evidence>
<proteinExistence type="predicted"/>
<gene>
    <name evidence="1" type="ORF">S06H3_43035</name>
</gene>
<dbReference type="AlphaFoldDB" id="X1NHB3"/>